<organism evidence="2 3">
    <name type="scientific">Homarus americanus</name>
    <name type="common">American lobster</name>
    <dbReference type="NCBI Taxonomy" id="6706"/>
    <lineage>
        <taxon>Eukaryota</taxon>
        <taxon>Metazoa</taxon>
        <taxon>Ecdysozoa</taxon>
        <taxon>Arthropoda</taxon>
        <taxon>Crustacea</taxon>
        <taxon>Multicrustacea</taxon>
        <taxon>Malacostraca</taxon>
        <taxon>Eumalacostraca</taxon>
        <taxon>Eucarida</taxon>
        <taxon>Decapoda</taxon>
        <taxon>Pleocyemata</taxon>
        <taxon>Astacidea</taxon>
        <taxon>Nephropoidea</taxon>
        <taxon>Nephropidae</taxon>
        <taxon>Homarus</taxon>
    </lineage>
</organism>
<reference evidence="2" key="1">
    <citation type="journal article" date="2021" name="Sci. Adv.">
        <title>The American lobster genome reveals insights on longevity, neural, and immune adaptations.</title>
        <authorList>
            <person name="Polinski J.M."/>
            <person name="Zimin A.V."/>
            <person name="Clark K.F."/>
            <person name="Kohn A.B."/>
            <person name="Sadowski N."/>
            <person name="Timp W."/>
            <person name="Ptitsyn A."/>
            <person name="Khanna P."/>
            <person name="Romanova D.Y."/>
            <person name="Williams P."/>
            <person name="Greenwood S.J."/>
            <person name="Moroz L.L."/>
            <person name="Walt D.R."/>
            <person name="Bodnar A.G."/>
        </authorList>
    </citation>
    <scope>NUCLEOTIDE SEQUENCE</scope>
    <source>
        <strain evidence="2">GMGI-L3</strain>
    </source>
</reference>
<sequence length="321" mass="37460">MAESVEQGSTIVGDTLAERLEEALLINARQYSALEESQTQVKELKQELQELKQTLQHAQGPNNEQESVVGDDTTPLPNSRNTVNVNIPCHFNHTDKLTLEELQSLQVDEVLSKFFRKVERCVTEDEGRISTALSWMENSVAKLVRPLLVAVSEDWDSFRKVMLRLKLGPSTEDEAWEVLKRIVYNVNDNPRYYVCDMRARLAVMEKKFGAITTKDTYIIQRLYRAVPKPMQRDLTPYIQDCRTLDSFVRMLERSRSEYLGGDSRDLYHVRQSRQEQVQPTTDFENYRVRGDYHMNETDGRRAQNTRWKENNTQNWTGNEWC</sequence>
<dbReference type="AlphaFoldDB" id="A0A8J5JUW7"/>
<feature type="non-terminal residue" evidence="2">
    <location>
        <position position="321"/>
    </location>
</feature>
<proteinExistence type="predicted"/>
<keyword evidence="3" id="KW-1185">Reference proteome</keyword>
<protein>
    <submittedName>
        <fullName evidence="2">Uncharacterized protein</fullName>
    </submittedName>
</protein>
<comment type="caution">
    <text evidence="2">The sequence shown here is derived from an EMBL/GenBank/DDBJ whole genome shotgun (WGS) entry which is preliminary data.</text>
</comment>
<evidence type="ECO:0000313" key="2">
    <source>
        <dbReference type="EMBL" id="KAG7161534.1"/>
    </source>
</evidence>
<dbReference type="EMBL" id="JAHLQT010028953">
    <property type="protein sequence ID" value="KAG7161534.1"/>
    <property type="molecule type" value="Genomic_DNA"/>
</dbReference>
<name>A0A8J5JUW7_HOMAM</name>
<feature type="compositionally biased region" description="Polar residues" evidence="1">
    <location>
        <begin position="57"/>
        <end position="66"/>
    </location>
</feature>
<gene>
    <name evidence="2" type="ORF">Hamer_G027720</name>
</gene>
<dbReference type="Proteomes" id="UP000747542">
    <property type="component" value="Unassembled WGS sequence"/>
</dbReference>
<evidence type="ECO:0000256" key="1">
    <source>
        <dbReference type="SAM" id="MobiDB-lite"/>
    </source>
</evidence>
<accession>A0A8J5JUW7</accession>
<evidence type="ECO:0000313" key="3">
    <source>
        <dbReference type="Proteomes" id="UP000747542"/>
    </source>
</evidence>
<feature type="region of interest" description="Disordered" evidence="1">
    <location>
        <begin position="55"/>
        <end position="81"/>
    </location>
</feature>